<dbReference type="EMBL" id="LAZR01042596">
    <property type="protein sequence ID" value="KKL09149.1"/>
    <property type="molecule type" value="Genomic_DNA"/>
</dbReference>
<sequence>MSVNTYKRGHVRWMEDRGDGPGLTDVEDSARAEALDAIWSELTTAEKAEVKAWIDEQVVYRREHGMPKLEEGSLDLTPGERSVLEYTGKFDLIVADDEHNVVFQIGQREVKISTGVLLDVDEGKSEFYIAAEDAEKLGLLN</sequence>
<name>A0A0F9AHT7_9ZZZZ</name>
<evidence type="ECO:0000313" key="1">
    <source>
        <dbReference type="EMBL" id="KKL09149.1"/>
    </source>
</evidence>
<dbReference type="AlphaFoldDB" id="A0A0F9AHT7"/>
<accession>A0A0F9AHT7</accession>
<comment type="caution">
    <text evidence="1">The sequence shown here is derived from an EMBL/GenBank/DDBJ whole genome shotgun (WGS) entry which is preliminary data.</text>
</comment>
<protein>
    <submittedName>
        <fullName evidence="1">Uncharacterized protein</fullName>
    </submittedName>
</protein>
<proteinExistence type="predicted"/>
<organism evidence="1">
    <name type="scientific">marine sediment metagenome</name>
    <dbReference type="NCBI Taxonomy" id="412755"/>
    <lineage>
        <taxon>unclassified sequences</taxon>
        <taxon>metagenomes</taxon>
        <taxon>ecological metagenomes</taxon>
    </lineage>
</organism>
<reference evidence="1" key="1">
    <citation type="journal article" date="2015" name="Nature">
        <title>Complex archaea that bridge the gap between prokaryotes and eukaryotes.</title>
        <authorList>
            <person name="Spang A."/>
            <person name="Saw J.H."/>
            <person name="Jorgensen S.L."/>
            <person name="Zaremba-Niedzwiedzka K."/>
            <person name="Martijn J."/>
            <person name="Lind A.E."/>
            <person name="van Eijk R."/>
            <person name="Schleper C."/>
            <person name="Guy L."/>
            <person name="Ettema T.J."/>
        </authorList>
    </citation>
    <scope>NUCLEOTIDE SEQUENCE</scope>
</reference>
<gene>
    <name evidence="1" type="ORF">LCGC14_2568760</name>
</gene>